<protein>
    <submittedName>
        <fullName evidence="1">Uncharacterized protein</fullName>
    </submittedName>
</protein>
<evidence type="ECO:0000313" key="2">
    <source>
        <dbReference type="Proteomes" id="UP000721844"/>
    </source>
</evidence>
<sequence>MTISQKGQSDFKVPLFLLDNQVSIDSLALNVDVRRLAADVDEPQIVLSAYTGGAHCCTSTAAFLEHAPGNWEDVPLGETDSDIGLNYVDILGDKSVEFVDFDGRFNYRFSSYAGSYTPTRIRTLSSHGIQDVSKDPRFRGYMLLKLAEMQDFYKKSDSGEPNGYLAGWVAQKVLVGQLNDTWQTMLASYDHSSDNGLSQCMVDQSVWVPGAYKGEGPVCPSDEEINVSFPEALAYQLVEWGYITDAQSAALGFDPAAQQQSIQAATAAYQQQKENAWYLETRSGDCIAAKDPSSPAALITMDRANGIEDNVDVIQSDGDRPIVVKVAEPESGDLENVFTFYRGEDACETAK</sequence>
<evidence type="ECO:0000313" key="1">
    <source>
        <dbReference type="EMBL" id="MCB8883831.1"/>
    </source>
</evidence>
<keyword evidence="2" id="KW-1185">Reference proteome</keyword>
<name>A0A964E6Q7_9PROT</name>
<proteinExistence type="predicted"/>
<reference evidence="1 2" key="1">
    <citation type="journal article" date="2021" name="Microorganisms">
        <title>Acidisoma silvae sp. nov. and Acidisomacellulosilytica sp. nov., Two Acidophilic Bacteria Isolated from Decaying Wood, Hydrolyzing Cellulose and Producing Poly-3-hydroxybutyrate.</title>
        <authorList>
            <person name="Mieszkin S."/>
            <person name="Pouder E."/>
            <person name="Uroz S."/>
            <person name="Simon-Colin C."/>
            <person name="Alain K."/>
        </authorList>
    </citation>
    <scope>NUCLEOTIDE SEQUENCE [LARGE SCALE GENOMIC DNA]</scope>
    <source>
        <strain evidence="1 2">HW T5.17</strain>
    </source>
</reference>
<dbReference type="AlphaFoldDB" id="A0A964E6Q7"/>
<dbReference type="EMBL" id="JAESVA010000017">
    <property type="protein sequence ID" value="MCB8883831.1"/>
    <property type="molecule type" value="Genomic_DNA"/>
</dbReference>
<gene>
    <name evidence="1" type="ORF">ACELLULO517_26530</name>
</gene>
<dbReference type="Proteomes" id="UP000721844">
    <property type="component" value="Unassembled WGS sequence"/>
</dbReference>
<comment type="caution">
    <text evidence="1">The sequence shown here is derived from an EMBL/GenBank/DDBJ whole genome shotgun (WGS) entry which is preliminary data.</text>
</comment>
<accession>A0A964E6Q7</accession>
<dbReference type="RefSeq" id="WP_227310574.1">
    <property type="nucleotide sequence ID" value="NZ_JAESVA010000017.1"/>
</dbReference>
<organism evidence="1 2">
    <name type="scientific">Acidisoma cellulosilyticum</name>
    <dbReference type="NCBI Taxonomy" id="2802395"/>
    <lineage>
        <taxon>Bacteria</taxon>
        <taxon>Pseudomonadati</taxon>
        <taxon>Pseudomonadota</taxon>
        <taxon>Alphaproteobacteria</taxon>
        <taxon>Acetobacterales</taxon>
        <taxon>Acidocellaceae</taxon>
        <taxon>Acidisoma</taxon>
    </lineage>
</organism>